<evidence type="ECO:0000256" key="5">
    <source>
        <dbReference type="ARBA" id="ARBA00022989"/>
    </source>
</evidence>
<gene>
    <name evidence="9 10" type="primary">mscL</name>
    <name evidence="10" type="ORF">ENJ51_01015</name>
</gene>
<evidence type="ECO:0000256" key="8">
    <source>
        <dbReference type="ARBA" id="ARBA00023303"/>
    </source>
</evidence>
<keyword evidence="7 9" id="KW-0472">Membrane</keyword>
<proteinExistence type="inferred from homology"/>
<dbReference type="NCBIfam" id="NF001843">
    <property type="entry name" value="PRK00567.1-4"/>
    <property type="match status" value="1"/>
</dbReference>
<dbReference type="GO" id="GO:0005886">
    <property type="term" value="C:plasma membrane"/>
    <property type="evidence" value="ECO:0007669"/>
    <property type="project" value="UniProtKB-SubCell"/>
</dbReference>
<evidence type="ECO:0000256" key="9">
    <source>
        <dbReference type="HAMAP-Rule" id="MF_00115"/>
    </source>
</evidence>
<keyword evidence="5 9" id="KW-1133">Transmembrane helix</keyword>
<feature type="transmembrane region" description="Helical" evidence="9">
    <location>
        <begin position="16"/>
        <end position="37"/>
    </location>
</feature>
<comment type="caution">
    <text evidence="10">The sequence shown here is derived from an EMBL/GenBank/DDBJ whole genome shotgun (WGS) entry which is preliminary data.</text>
</comment>
<comment type="similarity">
    <text evidence="9">Belongs to the MscL family.</text>
</comment>
<dbReference type="Proteomes" id="UP000885750">
    <property type="component" value="Unassembled WGS sequence"/>
</dbReference>
<keyword evidence="3 9" id="KW-1003">Cell membrane</keyword>
<evidence type="ECO:0000256" key="6">
    <source>
        <dbReference type="ARBA" id="ARBA00023065"/>
    </source>
</evidence>
<dbReference type="GO" id="GO:0008381">
    <property type="term" value="F:mechanosensitive monoatomic ion channel activity"/>
    <property type="evidence" value="ECO:0007669"/>
    <property type="project" value="UniProtKB-UniRule"/>
</dbReference>
<dbReference type="Pfam" id="PF01741">
    <property type="entry name" value="MscL"/>
    <property type="match status" value="1"/>
</dbReference>
<organism evidence="10">
    <name type="scientific">Leucothrix mucor</name>
    <dbReference type="NCBI Taxonomy" id="45248"/>
    <lineage>
        <taxon>Bacteria</taxon>
        <taxon>Pseudomonadati</taxon>
        <taxon>Pseudomonadota</taxon>
        <taxon>Gammaproteobacteria</taxon>
        <taxon>Thiotrichales</taxon>
        <taxon>Thiotrichaceae</taxon>
        <taxon>Leucothrix</taxon>
    </lineage>
</organism>
<dbReference type="PANTHER" id="PTHR30266">
    <property type="entry name" value="MECHANOSENSITIVE CHANNEL MSCL"/>
    <property type="match status" value="1"/>
</dbReference>
<evidence type="ECO:0000256" key="3">
    <source>
        <dbReference type="ARBA" id="ARBA00022475"/>
    </source>
</evidence>
<dbReference type="Gene3D" id="1.10.1200.120">
    <property type="entry name" value="Large-conductance mechanosensitive channel, MscL, domain 1"/>
    <property type="match status" value="1"/>
</dbReference>
<evidence type="ECO:0000256" key="1">
    <source>
        <dbReference type="ARBA" id="ARBA00004141"/>
    </source>
</evidence>
<sequence>MGMISEFKEFAMKGSLVDMAVGIIIGGAVGKMVSSLVEDVIMPPIGVLMGGVDFSDLSFVIQKAPEVAIKYGAFAQTLIDFIIIAFVIFIMIKVINKANRNKEVEEEEAAPTSEDLLTEIRDLLKKG</sequence>
<dbReference type="InterPro" id="IPR001185">
    <property type="entry name" value="MS_channel"/>
</dbReference>
<name>A0A7V2WTR1_LEUMU</name>
<dbReference type="InterPro" id="IPR036019">
    <property type="entry name" value="MscL_channel"/>
</dbReference>
<keyword evidence="9" id="KW-0997">Cell inner membrane</keyword>
<evidence type="ECO:0000256" key="2">
    <source>
        <dbReference type="ARBA" id="ARBA00022448"/>
    </source>
</evidence>
<dbReference type="NCBIfam" id="TIGR00220">
    <property type="entry name" value="mscL"/>
    <property type="match status" value="1"/>
</dbReference>
<dbReference type="HAMAP" id="MF_00115">
    <property type="entry name" value="MscL"/>
    <property type="match status" value="1"/>
</dbReference>
<dbReference type="AlphaFoldDB" id="A0A7V2WTR1"/>
<keyword evidence="8 9" id="KW-0407">Ion channel</keyword>
<evidence type="ECO:0000313" key="10">
    <source>
        <dbReference type="EMBL" id="HFC91371.1"/>
    </source>
</evidence>
<dbReference type="EMBL" id="DRMS01000041">
    <property type="protein sequence ID" value="HFC91371.1"/>
    <property type="molecule type" value="Genomic_DNA"/>
</dbReference>
<keyword evidence="2 9" id="KW-0813">Transport</keyword>
<comment type="function">
    <text evidence="9">Channel that opens in response to stretch forces in the membrane lipid bilayer. May participate in the regulation of osmotic pressure changes within the cell.</text>
</comment>
<dbReference type="PRINTS" id="PR01264">
    <property type="entry name" value="MECHCHANNEL"/>
</dbReference>
<comment type="subunit">
    <text evidence="9">Homopentamer.</text>
</comment>
<keyword evidence="4 9" id="KW-0812">Transmembrane</keyword>
<dbReference type="InterPro" id="IPR037673">
    <property type="entry name" value="MSC/AndL"/>
</dbReference>
<evidence type="ECO:0000256" key="7">
    <source>
        <dbReference type="ARBA" id="ARBA00023136"/>
    </source>
</evidence>
<dbReference type="SUPFAM" id="SSF81330">
    <property type="entry name" value="Gated mechanosensitive channel"/>
    <property type="match status" value="1"/>
</dbReference>
<keyword evidence="6 9" id="KW-0406">Ion transport</keyword>
<dbReference type="PANTHER" id="PTHR30266:SF2">
    <property type="entry name" value="LARGE-CONDUCTANCE MECHANOSENSITIVE CHANNEL"/>
    <property type="match status" value="1"/>
</dbReference>
<evidence type="ECO:0000256" key="4">
    <source>
        <dbReference type="ARBA" id="ARBA00022692"/>
    </source>
</evidence>
<reference evidence="10" key="1">
    <citation type="journal article" date="2020" name="mSystems">
        <title>Genome- and Community-Level Interaction Insights into Carbon Utilization and Element Cycling Functions of Hydrothermarchaeota in Hydrothermal Sediment.</title>
        <authorList>
            <person name="Zhou Z."/>
            <person name="Liu Y."/>
            <person name="Xu W."/>
            <person name="Pan J."/>
            <person name="Luo Z.H."/>
            <person name="Li M."/>
        </authorList>
    </citation>
    <scope>NUCLEOTIDE SEQUENCE [LARGE SCALE GENOMIC DNA]</scope>
    <source>
        <strain evidence="10">HyVt-493</strain>
    </source>
</reference>
<feature type="transmembrane region" description="Helical" evidence="9">
    <location>
        <begin position="73"/>
        <end position="92"/>
    </location>
</feature>
<accession>A0A7V2WTR1</accession>
<comment type="subcellular location">
    <subcellularLocation>
        <location evidence="9">Cell inner membrane</location>
        <topology evidence="9">Multi-pass membrane protein</topology>
    </subcellularLocation>
    <subcellularLocation>
        <location evidence="1">Membrane</location>
        <topology evidence="1">Multi-pass membrane protein</topology>
    </subcellularLocation>
</comment>
<protein>
    <recommendedName>
        <fullName evidence="9">Large-conductance mechanosensitive channel</fullName>
    </recommendedName>
</protein>